<name>A0A672GAD5_SALFA</name>
<dbReference type="SMART" id="SM00034">
    <property type="entry name" value="CLECT"/>
    <property type="match status" value="1"/>
</dbReference>
<dbReference type="Pfam" id="PF00059">
    <property type="entry name" value="Lectin_C"/>
    <property type="match status" value="1"/>
</dbReference>
<accession>A0A672GAD5</accession>
<proteinExistence type="predicted"/>
<dbReference type="SUPFAM" id="SSF56436">
    <property type="entry name" value="C-type lectin-like"/>
    <property type="match status" value="1"/>
</dbReference>
<organism evidence="2 3">
    <name type="scientific">Salarias fasciatus</name>
    <name type="common">Jewelled blenny</name>
    <name type="synonym">Blennius fasciatus</name>
    <dbReference type="NCBI Taxonomy" id="181472"/>
    <lineage>
        <taxon>Eukaryota</taxon>
        <taxon>Metazoa</taxon>
        <taxon>Chordata</taxon>
        <taxon>Craniata</taxon>
        <taxon>Vertebrata</taxon>
        <taxon>Euteleostomi</taxon>
        <taxon>Actinopterygii</taxon>
        <taxon>Neopterygii</taxon>
        <taxon>Teleostei</taxon>
        <taxon>Neoteleostei</taxon>
        <taxon>Acanthomorphata</taxon>
        <taxon>Ovalentaria</taxon>
        <taxon>Blenniimorphae</taxon>
        <taxon>Blenniiformes</taxon>
        <taxon>Blennioidei</taxon>
        <taxon>Blenniidae</taxon>
        <taxon>Salariinae</taxon>
        <taxon>Salarias</taxon>
    </lineage>
</organism>
<evidence type="ECO:0000313" key="2">
    <source>
        <dbReference type="Ensembl" id="ENSSFAP00005008114.1"/>
    </source>
</evidence>
<evidence type="ECO:0000313" key="3">
    <source>
        <dbReference type="Proteomes" id="UP000472267"/>
    </source>
</evidence>
<sequence>TQGCVFFIIYSGFFISQGTLSFFFASIFCAAVEGEVGTHYYVSKAMNWNDAQNYCRKYYTDLSSVNSQEDTEKILNAAGRVESLPWLLKGAWIGLYRDPTNATRWKWSGGGYVTYTNWAIGQPDNYFNQENRGLIYIILLTLRSDVSLHSSSKFVVFTVFLFNLSKVCF</sequence>
<reference evidence="2" key="1">
    <citation type="submission" date="2019-06" db="EMBL/GenBank/DDBJ databases">
        <authorList>
            <consortium name="Wellcome Sanger Institute Data Sharing"/>
        </authorList>
    </citation>
    <scope>NUCLEOTIDE SEQUENCE [LARGE SCALE GENOMIC DNA]</scope>
</reference>
<dbReference type="Proteomes" id="UP000472267">
    <property type="component" value="Chromosome 6"/>
</dbReference>
<dbReference type="Gene3D" id="3.10.100.10">
    <property type="entry name" value="Mannose-Binding Protein A, subunit A"/>
    <property type="match status" value="1"/>
</dbReference>
<dbReference type="PANTHER" id="PTHR45784:SF5">
    <property type="entry name" value="C-TYPE LECTIN DOMAIN FAMILY 20 MEMBER A-RELATED"/>
    <property type="match status" value="1"/>
</dbReference>
<reference evidence="2" key="3">
    <citation type="submission" date="2025-09" db="UniProtKB">
        <authorList>
            <consortium name="Ensembl"/>
        </authorList>
    </citation>
    <scope>IDENTIFICATION</scope>
</reference>
<dbReference type="PANTHER" id="PTHR45784">
    <property type="entry name" value="C-TYPE LECTIN DOMAIN FAMILY 20 MEMBER A-RELATED"/>
    <property type="match status" value="1"/>
</dbReference>
<dbReference type="PROSITE" id="PS50041">
    <property type="entry name" value="C_TYPE_LECTIN_2"/>
    <property type="match status" value="1"/>
</dbReference>
<feature type="domain" description="C-type lectin" evidence="1">
    <location>
        <begin position="40"/>
        <end position="131"/>
    </location>
</feature>
<dbReference type="InParanoid" id="A0A672GAD5"/>
<keyword evidence="3" id="KW-1185">Reference proteome</keyword>
<protein>
    <recommendedName>
        <fullName evidence="1">C-type lectin domain-containing protein</fullName>
    </recommendedName>
</protein>
<dbReference type="AlphaFoldDB" id="A0A672GAD5"/>
<dbReference type="Ensembl" id="ENSSFAT00005008515.1">
    <property type="protein sequence ID" value="ENSSFAP00005008114.1"/>
    <property type="gene ID" value="ENSSFAG00005004778.1"/>
</dbReference>
<dbReference type="InterPro" id="IPR016186">
    <property type="entry name" value="C-type_lectin-like/link_sf"/>
</dbReference>
<dbReference type="InterPro" id="IPR001304">
    <property type="entry name" value="C-type_lectin-like"/>
</dbReference>
<evidence type="ECO:0000259" key="1">
    <source>
        <dbReference type="PROSITE" id="PS50041"/>
    </source>
</evidence>
<reference evidence="2" key="2">
    <citation type="submission" date="2025-08" db="UniProtKB">
        <authorList>
            <consortium name="Ensembl"/>
        </authorList>
    </citation>
    <scope>IDENTIFICATION</scope>
</reference>
<dbReference type="InterPro" id="IPR016187">
    <property type="entry name" value="CTDL_fold"/>
</dbReference>